<sequence length="186" mass="20711">MAFFGLTALGAQNPFESLAKSHAILNIFTLDEFREGWDAVAKGNSELELSQIEAVLHFVYHGPAPEPELILFKEKLGLDRTTPITWPEFATAYEDLVAKIEADEQSLSGRLGSAATYTSYDELCKAKDKGIKLEYGPKEKLVAPLTAVQEFGWNAHESVEKRTIHGKKSCPETIYASELYKSGMYF</sequence>
<proteinExistence type="predicted"/>
<protein>
    <submittedName>
        <fullName evidence="1">Uncharacterized protein</fullName>
    </submittedName>
</protein>
<evidence type="ECO:0000313" key="1">
    <source>
        <dbReference type="EMBL" id="GMI46310.1"/>
    </source>
</evidence>
<keyword evidence="2" id="KW-1185">Reference proteome</keyword>
<dbReference type="AlphaFoldDB" id="A0A9W7GJD6"/>
<reference evidence="2" key="1">
    <citation type="journal article" date="2023" name="Commun. Biol.">
        <title>Genome analysis of Parmales, the sister group of diatoms, reveals the evolutionary specialization of diatoms from phago-mixotrophs to photoautotrophs.</title>
        <authorList>
            <person name="Ban H."/>
            <person name="Sato S."/>
            <person name="Yoshikawa S."/>
            <person name="Yamada K."/>
            <person name="Nakamura Y."/>
            <person name="Ichinomiya M."/>
            <person name="Sato N."/>
            <person name="Blanc-Mathieu R."/>
            <person name="Endo H."/>
            <person name="Kuwata A."/>
            <person name="Ogata H."/>
        </authorList>
    </citation>
    <scope>NUCLEOTIDE SEQUENCE [LARGE SCALE GENOMIC DNA]</scope>
</reference>
<dbReference type="OrthoDB" id="191686at2759"/>
<dbReference type="EMBL" id="BRYA01000292">
    <property type="protein sequence ID" value="GMI46310.1"/>
    <property type="molecule type" value="Genomic_DNA"/>
</dbReference>
<evidence type="ECO:0000313" key="2">
    <source>
        <dbReference type="Proteomes" id="UP001165065"/>
    </source>
</evidence>
<comment type="caution">
    <text evidence="1">The sequence shown here is derived from an EMBL/GenBank/DDBJ whole genome shotgun (WGS) entry which is preliminary data.</text>
</comment>
<gene>
    <name evidence="1" type="ORF">TrCOL_g2782</name>
</gene>
<accession>A0A9W7GJD6</accession>
<organism evidence="1 2">
    <name type="scientific">Triparma columacea</name>
    <dbReference type="NCBI Taxonomy" id="722753"/>
    <lineage>
        <taxon>Eukaryota</taxon>
        <taxon>Sar</taxon>
        <taxon>Stramenopiles</taxon>
        <taxon>Ochrophyta</taxon>
        <taxon>Bolidophyceae</taxon>
        <taxon>Parmales</taxon>
        <taxon>Triparmaceae</taxon>
        <taxon>Triparma</taxon>
    </lineage>
</organism>
<dbReference type="Proteomes" id="UP001165065">
    <property type="component" value="Unassembled WGS sequence"/>
</dbReference>
<name>A0A9W7GJD6_9STRA</name>